<evidence type="ECO:0000313" key="1">
    <source>
        <dbReference type="EMBL" id="MDD1383360.1"/>
    </source>
</evidence>
<proteinExistence type="predicted"/>
<organism evidence="1 2">
    <name type="scientific">Limosilactobacillus reuteri</name>
    <name type="common">Lactobacillus reuteri</name>
    <dbReference type="NCBI Taxonomy" id="1598"/>
    <lineage>
        <taxon>Bacteria</taxon>
        <taxon>Bacillati</taxon>
        <taxon>Bacillota</taxon>
        <taxon>Bacilli</taxon>
        <taxon>Lactobacillales</taxon>
        <taxon>Lactobacillaceae</taxon>
        <taxon>Limosilactobacillus</taxon>
    </lineage>
</organism>
<dbReference type="AlphaFoldDB" id="A0AAW6JEQ7"/>
<sequence length="121" mass="13657">MVVYLLDENGFYKGIKQVADDYELGLHETTIAPDFTPTNRSNFDGIAWHDYSETAYMHDVPAPLNEKRIIPEVLKPSPNPQQQMLSQLALQQAQFQASQQKLNSQLALQLAQITAKEAQNV</sequence>
<accession>A0AAW6JEQ7</accession>
<evidence type="ECO:0000313" key="2">
    <source>
        <dbReference type="Proteomes" id="UP001217945"/>
    </source>
</evidence>
<gene>
    <name evidence="1" type="ORF">PSQ53_10630</name>
</gene>
<name>A0AAW6JEQ7_LIMRT</name>
<comment type="caution">
    <text evidence="1">The sequence shown here is derived from an EMBL/GenBank/DDBJ whole genome shotgun (WGS) entry which is preliminary data.</text>
</comment>
<dbReference type="EMBL" id="JAQTKT010000001">
    <property type="protein sequence ID" value="MDD1383360.1"/>
    <property type="molecule type" value="Genomic_DNA"/>
</dbReference>
<dbReference type="RefSeq" id="WP_273774608.1">
    <property type="nucleotide sequence ID" value="NZ_JAQTKT010000001.1"/>
</dbReference>
<dbReference type="Proteomes" id="UP001217945">
    <property type="component" value="Unassembled WGS sequence"/>
</dbReference>
<protein>
    <submittedName>
        <fullName evidence="1">Uncharacterized protein</fullName>
    </submittedName>
</protein>
<reference evidence="1" key="1">
    <citation type="submission" date="2023-02" db="EMBL/GenBank/DDBJ databases">
        <title>Complete genome sequence of Limosilactobacillus reuteri SRCM217616 isolated from Bos taurus feces.</title>
        <authorList>
            <person name="Yang H.-G."/>
            <person name="Kim J.-W."/>
            <person name="Ha G.-S."/>
            <person name="Yang H.-J."/>
            <person name="Jeong D.-Y."/>
        </authorList>
    </citation>
    <scope>NUCLEOTIDE SEQUENCE</scope>
    <source>
        <strain evidence="1">SRCM217616</strain>
    </source>
</reference>